<evidence type="ECO:0000313" key="2">
    <source>
        <dbReference type="Proteomes" id="UP000018144"/>
    </source>
</evidence>
<name>U4L5J8_PYROM</name>
<keyword evidence="2" id="KW-1185">Reference proteome</keyword>
<protein>
    <submittedName>
        <fullName evidence="1">Uncharacterized protein</fullName>
    </submittedName>
</protein>
<proteinExistence type="predicted"/>
<gene>
    <name evidence="1" type="ORF">PCON_04912</name>
</gene>
<organism evidence="1 2">
    <name type="scientific">Pyronema omphalodes (strain CBS 100304)</name>
    <name type="common">Pyronema confluens</name>
    <dbReference type="NCBI Taxonomy" id="1076935"/>
    <lineage>
        <taxon>Eukaryota</taxon>
        <taxon>Fungi</taxon>
        <taxon>Dikarya</taxon>
        <taxon>Ascomycota</taxon>
        <taxon>Pezizomycotina</taxon>
        <taxon>Pezizomycetes</taxon>
        <taxon>Pezizales</taxon>
        <taxon>Pyronemataceae</taxon>
        <taxon>Pyronema</taxon>
    </lineage>
</organism>
<dbReference type="EMBL" id="HF935245">
    <property type="protein sequence ID" value="CCX05325.1"/>
    <property type="molecule type" value="Genomic_DNA"/>
</dbReference>
<evidence type="ECO:0000313" key="1">
    <source>
        <dbReference type="EMBL" id="CCX05325.1"/>
    </source>
</evidence>
<accession>U4L5J8</accession>
<sequence length="31" mass="3302">MNMILHPISMAARCAGDTALLGPDAEKQCRS</sequence>
<dbReference type="Proteomes" id="UP000018144">
    <property type="component" value="Unassembled WGS sequence"/>
</dbReference>
<reference evidence="1 2" key="1">
    <citation type="journal article" date="2013" name="PLoS Genet.">
        <title>The genome and development-dependent transcriptomes of Pyronema confluens: a window into fungal evolution.</title>
        <authorList>
            <person name="Traeger S."/>
            <person name="Altegoer F."/>
            <person name="Freitag M."/>
            <person name="Gabaldon T."/>
            <person name="Kempken F."/>
            <person name="Kumar A."/>
            <person name="Marcet-Houben M."/>
            <person name="Poggeler S."/>
            <person name="Stajich J.E."/>
            <person name="Nowrousian M."/>
        </authorList>
    </citation>
    <scope>NUCLEOTIDE SEQUENCE [LARGE SCALE GENOMIC DNA]</scope>
    <source>
        <strain evidence="2">CBS 100304</strain>
        <tissue evidence="1">Vegetative mycelium</tissue>
    </source>
</reference>
<dbReference type="AlphaFoldDB" id="U4L5J8"/>